<reference evidence="1" key="1">
    <citation type="submission" date="2023-07" db="EMBL/GenBank/DDBJ databases">
        <authorList>
            <consortium name="AG Swart"/>
            <person name="Singh M."/>
            <person name="Singh A."/>
            <person name="Seah K."/>
            <person name="Emmerich C."/>
        </authorList>
    </citation>
    <scope>NUCLEOTIDE SEQUENCE</scope>
    <source>
        <strain evidence="1">DP1</strain>
    </source>
</reference>
<name>A0AAD1U8P3_EUPCR</name>
<keyword evidence="2" id="KW-1185">Reference proteome</keyword>
<gene>
    <name evidence="1" type="ORF">ECRASSUSDP1_LOCUS5705</name>
</gene>
<accession>A0AAD1U8P3</accession>
<dbReference type="EMBL" id="CAMPGE010005511">
    <property type="protein sequence ID" value="CAI2364362.1"/>
    <property type="molecule type" value="Genomic_DNA"/>
</dbReference>
<sequence>MGNNLCVIDQQNQMDQSRNMLDQVKKSQSCNTCKILKKKDSNKFDTVSSSETQDSSIVYVLSKHPSRLPQRHHSLVAIKASEADKMKALVQKVRSITKHYSSVSLNDMVAQKSHHEEAFPKLL</sequence>
<dbReference type="Proteomes" id="UP001295684">
    <property type="component" value="Unassembled WGS sequence"/>
</dbReference>
<proteinExistence type="predicted"/>
<dbReference type="AlphaFoldDB" id="A0AAD1U8P3"/>
<comment type="caution">
    <text evidence="1">The sequence shown here is derived from an EMBL/GenBank/DDBJ whole genome shotgun (WGS) entry which is preliminary data.</text>
</comment>
<evidence type="ECO:0000313" key="2">
    <source>
        <dbReference type="Proteomes" id="UP001295684"/>
    </source>
</evidence>
<evidence type="ECO:0000313" key="1">
    <source>
        <dbReference type="EMBL" id="CAI2364362.1"/>
    </source>
</evidence>
<protein>
    <submittedName>
        <fullName evidence="1">Uncharacterized protein</fullName>
    </submittedName>
</protein>
<organism evidence="1 2">
    <name type="scientific">Euplotes crassus</name>
    <dbReference type="NCBI Taxonomy" id="5936"/>
    <lineage>
        <taxon>Eukaryota</taxon>
        <taxon>Sar</taxon>
        <taxon>Alveolata</taxon>
        <taxon>Ciliophora</taxon>
        <taxon>Intramacronucleata</taxon>
        <taxon>Spirotrichea</taxon>
        <taxon>Hypotrichia</taxon>
        <taxon>Euplotida</taxon>
        <taxon>Euplotidae</taxon>
        <taxon>Moneuplotes</taxon>
    </lineage>
</organism>